<dbReference type="EMBL" id="MPUH01000105">
    <property type="protein sequence ID" value="OMJ90323.1"/>
    <property type="molecule type" value="Genomic_DNA"/>
</dbReference>
<dbReference type="AlphaFoldDB" id="A0A1R2CMT2"/>
<sequence>MLNFPSYSTLTSCSKIVEKKNLLIEPENSELKSKKLLSCSQSQDTHEELFRKMINHINTTYENIKELQSTNMKQTTLLNQAAMKRKLSLKAKSKEIKFN</sequence>
<comment type="caution">
    <text evidence="1">The sequence shown here is derived from an EMBL/GenBank/DDBJ whole genome shotgun (WGS) entry which is preliminary data.</text>
</comment>
<keyword evidence="2" id="KW-1185">Reference proteome</keyword>
<accession>A0A1R2CMT2</accession>
<dbReference type="Proteomes" id="UP000187209">
    <property type="component" value="Unassembled WGS sequence"/>
</dbReference>
<name>A0A1R2CMT2_9CILI</name>
<gene>
    <name evidence="1" type="ORF">SteCoe_7350</name>
</gene>
<organism evidence="1 2">
    <name type="scientific">Stentor coeruleus</name>
    <dbReference type="NCBI Taxonomy" id="5963"/>
    <lineage>
        <taxon>Eukaryota</taxon>
        <taxon>Sar</taxon>
        <taxon>Alveolata</taxon>
        <taxon>Ciliophora</taxon>
        <taxon>Postciliodesmatophora</taxon>
        <taxon>Heterotrichea</taxon>
        <taxon>Heterotrichida</taxon>
        <taxon>Stentoridae</taxon>
        <taxon>Stentor</taxon>
    </lineage>
</organism>
<reference evidence="1 2" key="1">
    <citation type="submission" date="2016-11" db="EMBL/GenBank/DDBJ databases">
        <title>The macronuclear genome of Stentor coeruleus: a giant cell with tiny introns.</title>
        <authorList>
            <person name="Slabodnick M."/>
            <person name="Ruby J.G."/>
            <person name="Reiff S.B."/>
            <person name="Swart E.C."/>
            <person name="Gosai S."/>
            <person name="Prabakaran S."/>
            <person name="Witkowska E."/>
            <person name="Larue G.E."/>
            <person name="Fisher S."/>
            <person name="Freeman R.M."/>
            <person name="Gunawardena J."/>
            <person name="Chu W."/>
            <person name="Stover N.A."/>
            <person name="Gregory B.D."/>
            <person name="Nowacki M."/>
            <person name="Derisi J."/>
            <person name="Roy S.W."/>
            <person name="Marshall W.F."/>
            <person name="Sood P."/>
        </authorList>
    </citation>
    <scope>NUCLEOTIDE SEQUENCE [LARGE SCALE GENOMIC DNA]</scope>
    <source>
        <strain evidence="1">WM001</strain>
    </source>
</reference>
<protein>
    <submittedName>
        <fullName evidence="1">Uncharacterized protein</fullName>
    </submittedName>
</protein>
<evidence type="ECO:0000313" key="2">
    <source>
        <dbReference type="Proteomes" id="UP000187209"/>
    </source>
</evidence>
<evidence type="ECO:0000313" key="1">
    <source>
        <dbReference type="EMBL" id="OMJ90323.1"/>
    </source>
</evidence>
<proteinExistence type="predicted"/>